<dbReference type="AlphaFoldDB" id="A0A1Z3HIM5"/>
<evidence type="ECO:0000313" key="1">
    <source>
        <dbReference type="EMBL" id="ASC70116.1"/>
    </source>
</evidence>
<gene>
    <name evidence="1" type="ORF">XM38_010460</name>
</gene>
<organism evidence="1 2">
    <name type="scientific">Halomicronema hongdechloris C2206</name>
    <dbReference type="NCBI Taxonomy" id="1641165"/>
    <lineage>
        <taxon>Bacteria</taxon>
        <taxon>Bacillati</taxon>
        <taxon>Cyanobacteriota</taxon>
        <taxon>Cyanophyceae</taxon>
        <taxon>Nodosilineales</taxon>
        <taxon>Nodosilineaceae</taxon>
        <taxon>Halomicronema</taxon>
    </lineage>
</organism>
<dbReference type="STRING" id="1641165.XM38_04785"/>
<evidence type="ECO:0000313" key="2">
    <source>
        <dbReference type="Proteomes" id="UP000191901"/>
    </source>
</evidence>
<keyword evidence="2" id="KW-1185">Reference proteome</keyword>
<sequence>MASRKAQSWRCSWQPLQSRGDATAQPNEMTDLLLILGRWLLTGEAMLTDGAVALQTDTILQVRAWEWLRQQYPHLEVICRHRLSIKTAP</sequence>
<accession>A0A1Z3HIM5</accession>
<reference evidence="1 2" key="1">
    <citation type="journal article" date="2016" name="Biochim. Biophys. Acta">
        <title>Characterization of red-shifted phycobilisomes isolated from the chlorophyll f-containing cyanobacterium Halomicronema hongdechloris.</title>
        <authorList>
            <person name="Li Y."/>
            <person name="Lin Y."/>
            <person name="Garvey C.J."/>
            <person name="Birch D."/>
            <person name="Corkery R.W."/>
            <person name="Loughlin P.C."/>
            <person name="Scheer H."/>
            <person name="Willows R.D."/>
            <person name="Chen M."/>
        </authorList>
    </citation>
    <scope>NUCLEOTIDE SEQUENCE [LARGE SCALE GENOMIC DNA]</scope>
    <source>
        <strain evidence="1 2">C2206</strain>
    </source>
</reference>
<protein>
    <submittedName>
        <fullName evidence="1">Uncharacterized protein</fullName>
    </submittedName>
</protein>
<name>A0A1Z3HIM5_9CYAN</name>
<dbReference type="KEGG" id="hhg:XM38_010460"/>
<dbReference type="EMBL" id="CP021983">
    <property type="protein sequence ID" value="ASC70116.1"/>
    <property type="molecule type" value="Genomic_DNA"/>
</dbReference>
<dbReference type="Proteomes" id="UP000191901">
    <property type="component" value="Chromosome"/>
</dbReference>
<proteinExistence type="predicted"/>